<organism evidence="4">
    <name type="scientific">marine sediment metagenome</name>
    <dbReference type="NCBI Taxonomy" id="412755"/>
    <lineage>
        <taxon>unclassified sequences</taxon>
        <taxon>metagenomes</taxon>
        <taxon>ecological metagenomes</taxon>
    </lineage>
</organism>
<evidence type="ECO:0000259" key="3">
    <source>
        <dbReference type="PROSITE" id="PS50855"/>
    </source>
</evidence>
<dbReference type="GO" id="GO:0009060">
    <property type="term" value="P:aerobic respiration"/>
    <property type="evidence" value="ECO:0007669"/>
    <property type="project" value="InterPro"/>
</dbReference>
<dbReference type="GO" id="GO:0004129">
    <property type="term" value="F:cytochrome-c oxidase activity"/>
    <property type="evidence" value="ECO:0007669"/>
    <property type="project" value="InterPro"/>
</dbReference>
<evidence type="ECO:0000256" key="1">
    <source>
        <dbReference type="SAM" id="MobiDB-lite"/>
    </source>
</evidence>
<protein>
    <recommendedName>
        <fullName evidence="3">Cytochrome oxidase subunit I profile domain-containing protein</fullName>
    </recommendedName>
</protein>
<dbReference type="PANTHER" id="PTHR10422:SF29">
    <property type="entry name" value="CYTOCHROME C OXIDASE SUBUNIT 1 HOMOLOG, BACTEROID"/>
    <property type="match status" value="1"/>
</dbReference>
<feature type="transmembrane region" description="Helical" evidence="2">
    <location>
        <begin position="81"/>
        <end position="107"/>
    </location>
</feature>
<feature type="transmembrane region" description="Helical" evidence="2">
    <location>
        <begin position="263"/>
        <end position="285"/>
    </location>
</feature>
<gene>
    <name evidence="4" type="ORF">LCGC14_1331940</name>
</gene>
<dbReference type="InterPro" id="IPR023616">
    <property type="entry name" value="Cyt_c_oxase-like_su1_dom"/>
</dbReference>
<keyword evidence="2" id="KW-1133">Transmembrane helix</keyword>
<dbReference type="PANTHER" id="PTHR10422">
    <property type="entry name" value="CYTOCHROME C OXIDASE SUBUNIT 1"/>
    <property type="match status" value="1"/>
</dbReference>
<dbReference type="Gene3D" id="1.20.210.10">
    <property type="entry name" value="Cytochrome c oxidase-like, subunit I domain"/>
    <property type="match status" value="1"/>
</dbReference>
<accession>A0A0F9KH05</accession>
<dbReference type="EMBL" id="LAZR01008057">
    <property type="protein sequence ID" value="KKM81228.1"/>
    <property type="molecule type" value="Genomic_DNA"/>
</dbReference>
<proteinExistence type="predicted"/>
<feature type="transmembrane region" description="Helical" evidence="2">
    <location>
        <begin position="161"/>
        <end position="182"/>
    </location>
</feature>
<dbReference type="PROSITE" id="PS50855">
    <property type="entry name" value="COX1"/>
    <property type="match status" value="1"/>
</dbReference>
<keyword evidence="2" id="KW-0812">Transmembrane</keyword>
<feature type="transmembrane region" description="Helical" evidence="2">
    <location>
        <begin position="229"/>
        <end position="251"/>
    </location>
</feature>
<evidence type="ECO:0000256" key="2">
    <source>
        <dbReference type="SAM" id="Phobius"/>
    </source>
</evidence>
<feature type="transmembrane region" description="Helical" evidence="2">
    <location>
        <begin position="292"/>
        <end position="311"/>
    </location>
</feature>
<feature type="region of interest" description="Disordered" evidence="1">
    <location>
        <begin position="45"/>
        <end position="73"/>
    </location>
</feature>
<evidence type="ECO:0000313" key="4">
    <source>
        <dbReference type="EMBL" id="KKM81228.1"/>
    </source>
</evidence>
<dbReference type="GO" id="GO:0022904">
    <property type="term" value="P:respiratory electron transport chain"/>
    <property type="evidence" value="ECO:0007669"/>
    <property type="project" value="TreeGrafter"/>
</dbReference>
<feature type="transmembrane region" description="Helical" evidence="2">
    <location>
        <begin position="127"/>
        <end position="149"/>
    </location>
</feature>
<dbReference type="GO" id="GO:0015990">
    <property type="term" value="P:electron transport coupled proton transport"/>
    <property type="evidence" value="ECO:0007669"/>
    <property type="project" value="TreeGrafter"/>
</dbReference>
<dbReference type="Pfam" id="PF00115">
    <property type="entry name" value="COX1"/>
    <property type="match status" value="1"/>
</dbReference>
<feature type="transmembrane region" description="Helical" evidence="2">
    <location>
        <begin position="323"/>
        <end position="347"/>
    </location>
</feature>
<dbReference type="SUPFAM" id="SSF81442">
    <property type="entry name" value="Cytochrome c oxidase subunit I-like"/>
    <property type="match status" value="1"/>
</dbReference>
<feature type="domain" description="Cytochrome oxidase subunit I profile" evidence="3">
    <location>
        <begin position="59"/>
        <end position="469"/>
    </location>
</feature>
<feature type="compositionally biased region" description="Basic and acidic residues" evidence="1">
    <location>
        <begin position="45"/>
        <end position="57"/>
    </location>
</feature>
<dbReference type="AlphaFoldDB" id="A0A0F9KH05"/>
<name>A0A0F9KH05_9ZZZZ</name>
<feature type="transmembrane region" description="Helical" evidence="2">
    <location>
        <begin position="437"/>
        <end position="463"/>
    </location>
</feature>
<dbReference type="GO" id="GO:0016020">
    <property type="term" value="C:membrane"/>
    <property type="evidence" value="ECO:0007669"/>
    <property type="project" value="InterPro"/>
</dbReference>
<dbReference type="InterPro" id="IPR000883">
    <property type="entry name" value="Cyt_C_Oxase_1"/>
</dbReference>
<dbReference type="GO" id="GO:0020037">
    <property type="term" value="F:heme binding"/>
    <property type="evidence" value="ECO:0007669"/>
    <property type="project" value="InterPro"/>
</dbReference>
<feature type="transmembrane region" description="Helical" evidence="2">
    <location>
        <begin position="405"/>
        <end position="425"/>
    </location>
</feature>
<keyword evidence="2" id="KW-0472">Membrane</keyword>
<feature type="transmembrane region" description="Helical" evidence="2">
    <location>
        <begin position="6"/>
        <end position="27"/>
    </location>
</feature>
<dbReference type="InterPro" id="IPR036927">
    <property type="entry name" value="Cyt_c_oxase-like_su1_sf"/>
</dbReference>
<sequence>MEFTIGTLVLVSFVVSLVALVVLIWTISRSEMRFTQANAHTISEAEARGEGLDDPGTRPEQTGSPQGRDGDSLVPESSRRIILFVFATATLWLLLGSSFGLIASLKLHLPDWLNSVAPLTFGRMRTMHLNLVIYGWLSLGLMGLALWLIPTIFATRLRLPSVAMAGAVLMNLSVGAGVWAIGSGWTDGLEWIEIPWQIDIFIAISVFLFVVPLLVTARHRNVRHIYVTGWYYLGAMVWFPVLFIVANIPGLHSGVQQATVNWWFAHNVLGLWLTPLGVGAAYYLLPRIIGKPIYSYSLSLVGFWALALFYSQVGMHHLIGGPVPTWVVTLSVVQSIMMFVPVIAVAVNQHPLWLGNLGAFRASIPLRFVAIGALMYTAASMQGSIEALRSVSSVTHFTHYTVGHAHLGAYAFVTFVLFDALYYVIPRLVGRVWPFPSFIVAHWWLVVVGFAIYFASLTFGGWLQGKARQGNAGSNPRLDREYGAYCAISYGPLCRRTAHGTGPFRLRVQPDCDSCGSGCRAESWRGAGAVPSGWQGIGCDRIRAVRRRRQGHR</sequence>
<comment type="caution">
    <text evidence="4">The sequence shown here is derived from an EMBL/GenBank/DDBJ whole genome shotgun (WGS) entry which is preliminary data.</text>
</comment>
<feature type="transmembrane region" description="Helical" evidence="2">
    <location>
        <begin position="194"/>
        <end position="217"/>
    </location>
</feature>
<reference evidence="4" key="1">
    <citation type="journal article" date="2015" name="Nature">
        <title>Complex archaea that bridge the gap between prokaryotes and eukaryotes.</title>
        <authorList>
            <person name="Spang A."/>
            <person name="Saw J.H."/>
            <person name="Jorgensen S.L."/>
            <person name="Zaremba-Niedzwiedzka K."/>
            <person name="Martijn J."/>
            <person name="Lind A.E."/>
            <person name="van Eijk R."/>
            <person name="Schleper C."/>
            <person name="Guy L."/>
            <person name="Ettema T.J."/>
        </authorList>
    </citation>
    <scope>NUCLEOTIDE SEQUENCE</scope>
</reference>